<evidence type="ECO:0000256" key="7">
    <source>
        <dbReference type="ARBA" id="ARBA00022729"/>
    </source>
</evidence>
<dbReference type="EC" id="4.2.1.1" evidence="5 12"/>
<dbReference type="Gene3D" id="3.10.200.10">
    <property type="entry name" value="Alpha carbonic anhydrase"/>
    <property type="match status" value="1"/>
</dbReference>
<dbReference type="CDD" id="cd03124">
    <property type="entry name" value="alpha_CA_prokaryotic_like"/>
    <property type="match status" value="1"/>
</dbReference>
<feature type="domain" description="Alpha-carbonic anhydrase" evidence="13">
    <location>
        <begin position="61"/>
        <end position="298"/>
    </location>
</feature>
<dbReference type="InterPro" id="IPR036398">
    <property type="entry name" value="CA_dom_sf"/>
</dbReference>
<comment type="function">
    <text evidence="2 12">Reversible hydration of carbon dioxide.</text>
</comment>
<dbReference type="SMART" id="SM01057">
    <property type="entry name" value="Carb_anhydrase"/>
    <property type="match status" value="1"/>
</dbReference>
<comment type="similarity">
    <text evidence="12">Belongs to the alpha-carbonic anhydrase family.</text>
</comment>
<dbReference type="GO" id="GO:0004089">
    <property type="term" value="F:carbonate dehydratase activity"/>
    <property type="evidence" value="ECO:0007669"/>
    <property type="project" value="UniProtKB-UniRule"/>
</dbReference>
<accession>A0ABD0ZYD2</accession>
<dbReference type="Proteomes" id="UP001558713">
    <property type="component" value="Unassembled WGS sequence"/>
</dbReference>
<dbReference type="PROSITE" id="PS51144">
    <property type="entry name" value="ALPHA_CA_2"/>
    <property type="match status" value="1"/>
</dbReference>
<organism evidence="14 15">
    <name type="scientific">Cardamine amara subsp. amara</name>
    <dbReference type="NCBI Taxonomy" id="228776"/>
    <lineage>
        <taxon>Eukaryota</taxon>
        <taxon>Viridiplantae</taxon>
        <taxon>Streptophyta</taxon>
        <taxon>Embryophyta</taxon>
        <taxon>Tracheophyta</taxon>
        <taxon>Spermatophyta</taxon>
        <taxon>Magnoliopsida</taxon>
        <taxon>eudicotyledons</taxon>
        <taxon>Gunneridae</taxon>
        <taxon>Pentapetalae</taxon>
        <taxon>rosids</taxon>
        <taxon>malvids</taxon>
        <taxon>Brassicales</taxon>
        <taxon>Brassicaceae</taxon>
        <taxon>Cardamineae</taxon>
        <taxon>Cardamine</taxon>
    </lineage>
</organism>
<dbReference type="InterPro" id="IPR018338">
    <property type="entry name" value="Carbonic_anhydrase_a-class_CS"/>
</dbReference>
<evidence type="ECO:0000256" key="5">
    <source>
        <dbReference type="ARBA" id="ARBA00012925"/>
    </source>
</evidence>
<keyword evidence="10 12" id="KW-0456">Lyase</keyword>
<dbReference type="InterPro" id="IPR041891">
    <property type="entry name" value="Alpha_CA_prokaryot-like"/>
</dbReference>
<comment type="similarity">
    <text evidence="4">Belongs to the alpha-class carbonic anhydrase family.</text>
</comment>
<dbReference type="PROSITE" id="PS00162">
    <property type="entry name" value="ALPHA_CA_1"/>
    <property type="match status" value="1"/>
</dbReference>
<dbReference type="Pfam" id="PF00194">
    <property type="entry name" value="Carb_anhydrase"/>
    <property type="match status" value="1"/>
</dbReference>
<evidence type="ECO:0000313" key="14">
    <source>
        <dbReference type="EMBL" id="KAL1195684.1"/>
    </source>
</evidence>
<dbReference type="InterPro" id="IPR001148">
    <property type="entry name" value="CA_dom"/>
</dbReference>
<keyword evidence="7" id="KW-0732">Signal</keyword>
<evidence type="ECO:0000256" key="4">
    <source>
        <dbReference type="ARBA" id="ARBA00006365"/>
    </source>
</evidence>
<evidence type="ECO:0000256" key="1">
    <source>
        <dbReference type="ARBA" id="ARBA00001947"/>
    </source>
</evidence>
<keyword evidence="6 12" id="KW-0479">Metal-binding</keyword>
<proteinExistence type="inferred from homology"/>
<name>A0ABD0ZYD2_CARAN</name>
<comment type="cofactor">
    <cofactor evidence="1 12">
        <name>Zn(2+)</name>
        <dbReference type="ChEBI" id="CHEBI:29105"/>
    </cofactor>
</comment>
<dbReference type="EMBL" id="JBANAX010000721">
    <property type="protein sequence ID" value="KAL1195684.1"/>
    <property type="molecule type" value="Genomic_DNA"/>
</dbReference>
<dbReference type="AlphaFoldDB" id="A0ABD0ZYD2"/>
<dbReference type="FunFam" id="3.10.200.10:FF:000007">
    <property type="entry name" value="Alpha carbonic anhydrase 3"/>
    <property type="match status" value="1"/>
</dbReference>
<keyword evidence="9" id="KW-0325">Glycoprotein</keyword>
<evidence type="ECO:0000256" key="10">
    <source>
        <dbReference type="ARBA" id="ARBA00023239"/>
    </source>
</evidence>
<keyword evidence="15" id="KW-1185">Reference proteome</keyword>
<comment type="caution">
    <text evidence="14">The sequence shown here is derived from an EMBL/GenBank/DDBJ whole genome shotgun (WGS) entry which is preliminary data.</text>
</comment>
<dbReference type="PANTHER" id="PTHR18952">
    <property type="entry name" value="CARBONIC ANHYDRASE"/>
    <property type="match status" value="1"/>
</dbReference>
<evidence type="ECO:0000256" key="9">
    <source>
        <dbReference type="ARBA" id="ARBA00023180"/>
    </source>
</evidence>
<protein>
    <recommendedName>
        <fullName evidence="5 12">Carbonic anhydrase</fullName>
        <ecNumber evidence="5 12">4.2.1.1</ecNumber>
    </recommendedName>
</protein>
<gene>
    <name evidence="14" type="ORF">V5N11_016127</name>
</gene>
<evidence type="ECO:0000256" key="3">
    <source>
        <dbReference type="ARBA" id="ARBA00004470"/>
    </source>
</evidence>
<reference evidence="14 15" key="1">
    <citation type="submission" date="2024-04" db="EMBL/GenBank/DDBJ databases">
        <title>Genome assembly C_amara_ONT_v2.</title>
        <authorList>
            <person name="Yant L."/>
            <person name="Moore C."/>
            <person name="Slenker M."/>
        </authorList>
    </citation>
    <scope>NUCLEOTIDE SEQUENCE [LARGE SCALE GENOMIC DNA]</scope>
    <source>
        <tissue evidence="14">Leaf</tissue>
    </source>
</reference>
<dbReference type="InterPro" id="IPR023561">
    <property type="entry name" value="Carbonic_anhydrase_a-class"/>
</dbReference>
<evidence type="ECO:0000256" key="8">
    <source>
        <dbReference type="ARBA" id="ARBA00022833"/>
    </source>
</evidence>
<evidence type="ECO:0000256" key="6">
    <source>
        <dbReference type="ARBA" id="ARBA00022723"/>
    </source>
</evidence>
<dbReference type="GO" id="GO:0009570">
    <property type="term" value="C:chloroplast stroma"/>
    <property type="evidence" value="ECO:0007669"/>
    <property type="project" value="UniProtKB-SubCell"/>
</dbReference>
<evidence type="ECO:0000313" key="15">
    <source>
        <dbReference type="Proteomes" id="UP001558713"/>
    </source>
</evidence>
<dbReference type="SUPFAM" id="SSF51069">
    <property type="entry name" value="Carbonic anhydrase"/>
    <property type="match status" value="1"/>
</dbReference>
<evidence type="ECO:0000256" key="12">
    <source>
        <dbReference type="RuleBase" id="RU367011"/>
    </source>
</evidence>
<comment type="catalytic activity">
    <reaction evidence="11 12">
        <text>hydrogencarbonate + H(+) = CO2 + H2O</text>
        <dbReference type="Rhea" id="RHEA:10748"/>
        <dbReference type="ChEBI" id="CHEBI:15377"/>
        <dbReference type="ChEBI" id="CHEBI:15378"/>
        <dbReference type="ChEBI" id="CHEBI:16526"/>
        <dbReference type="ChEBI" id="CHEBI:17544"/>
        <dbReference type="EC" id="4.2.1.1"/>
    </reaction>
</comment>
<sequence>MVGEGGYKYQSQSGPVNHEQRFPTKQELKYKKKKKMMMIKLCFLAMALLCVGPANAQTQGVVFGYGGKNGPNQWAHLNPHFTKCAAGKLQSPIDIQRRQIFYNQRLESLHRDYHTTNATLVNHVCNVAMIFSEEAGDVMIENKNYTLVQMHWHTPSEHHLHGVRYAAELHMVHQAKDGSFAVVASLFKIGTEEPFLAQMKDKLVKLKEERSKGNQTAQVEVGKIDTRHIERKTRKYFRYIGSLTTPPCSENVSWTILGKARSMSMEQVELLRSPLDTSYKNNSRPCQPLNGRRVEMFHELANKYESGNKKKKTQLN</sequence>
<dbReference type="GO" id="GO:0008270">
    <property type="term" value="F:zinc ion binding"/>
    <property type="evidence" value="ECO:0007669"/>
    <property type="project" value="UniProtKB-UniRule"/>
</dbReference>
<evidence type="ECO:0000256" key="11">
    <source>
        <dbReference type="ARBA" id="ARBA00048348"/>
    </source>
</evidence>
<dbReference type="PANTHER" id="PTHR18952:SF236">
    <property type="entry name" value="ALPHA CARBONIC ANHYDRASE 1, CHLOROPLASTIC"/>
    <property type="match status" value="1"/>
</dbReference>
<comment type="subcellular location">
    <subcellularLocation>
        <location evidence="3">Plastid</location>
        <location evidence="3">Chloroplast stroma</location>
    </subcellularLocation>
</comment>
<evidence type="ECO:0000256" key="2">
    <source>
        <dbReference type="ARBA" id="ARBA00002904"/>
    </source>
</evidence>
<evidence type="ECO:0000259" key="13">
    <source>
        <dbReference type="PROSITE" id="PS51144"/>
    </source>
</evidence>
<keyword evidence="8 12" id="KW-0862">Zinc</keyword>